<reference evidence="1 2" key="1">
    <citation type="submission" date="2023-01" db="EMBL/GenBank/DDBJ databases">
        <title>Analysis of 21 Apiospora genomes using comparative genomics revels a genus with tremendous synthesis potential of carbohydrate active enzymes and secondary metabolites.</title>
        <authorList>
            <person name="Sorensen T."/>
        </authorList>
    </citation>
    <scope>NUCLEOTIDE SEQUENCE [LARGE SCALE GENOMIC DNA]</scope>
    <source>
        <strain evidence="1 2">CBS 117206</strain>
    </source>
</reference>
<organism evidence="1 2">
    <name type="scientific">Apiospora kogelbergensis</name>
    <dbReference type="NCBI Taxonomy" id="1337665"/>
    <lineage>
        <taxon>Eukaryota</taxon>
        <taxon>Fungi</taxon>
        <taxon>Dikarya</taxon>
        <taxon>Ascomycota</taxon>
        <taxon>Pezizomycotina</taxon>
        <taxon>Sordariomycetes</taxon>
        <taxon>Xylariomycetidae</taxon>
        <taxon>Amphisphaeriales</taxon>
        <taxon>Apiosporaceae</taxon>
        <taxon>Apiospora</taxon>
    </lineage>
</organism>
<dbReference type="InterPro" id="IPR014710">
    <property type="entry name" value="RmlC-like_jellyroll"/>
</dbReference>
<dbReference type="CDD" id="cd02208">
    <property type="entry name" value="cupin_RmlC-like"/>
    <property type="match status" value="1"/>
</dbReference>
<name>A0AAW0QTZ3_9PEZI</name>
<keyword evidence="2" id="KW-1185">Reference proteome</keyword>
<evidence type="ECO:0000313" key="1">
    <source>
        <dbReference type="EMBL" id="KAK8101788.1"/>
    </source>
</evidence>
<dbReference type="EMBL" id="JAQQWP010000009">
    <property type="protein sequence ID" value="KAK8101788.1"/>
    <property type="molecule type" value="Genomic_DNA"/>
</dbReference>
<dbReference type="SUPFAM" id="SSF51182">
    <property type="entry name" value="RmlC-like cupins"/>
    <property type="match status" value="1"/>
</dbReference>
<dbReference type="InterPro" id="IPR011051">
    <property type="entry name" value="RmlC_Cupin_sf"/>
</dbReference>
<sequence length="272" mass="30644">MPRSTEGRIITAPPYPIQARSGLHVHSFDGALSLRSLRHPHRAFAFEVTCDLDHPAVRAALQADPPQKPPRHFHPHQAEYFQVMQGQAVVEAEIGGRAGMHRLQAGRQGVADDSEFCVPAGAHHTWYPSIAQVEDGRERNDSTNDISSRRDYGVSRVVVSGDTTPELLRLDWAFFENWYSYQDACFKKGRAIDLIQVMCMYDAGGSYLSLPGWVPLGRSTAVVLGIVIGRWLGGLLGYRPYYREWTTDWELACEKMDTCWLYRRGTKPVKPT</sequence>
<accession>A0AAW0QTZ3</accession>
<comment type="caution">
    <text evidence="1">The sequence shown here is derived from an EMBL/GenBank/DDBJ whole genome shotgun (WGS) entry which is preliminary data.</text>
</comment>
<protein>
    <submittedName>
        <fullName evidence="1">Uncharacterized protein</fullName>
    </submittedName>
</protein>
<evidence type="ECO:0000313" key="2">
    <source>
        <dbReference type="Proteomes" id="UP001392437"/>
    </source>
</evidence>
<gene>
    <name evidence="1" type="ORF">PG999_012162</name>
</gene>
<dbReference type="AlphaFoldDB" id="A0AAW0QTZ3"/>
<dbReference type="Proteomes" id="UP001392437">
    <property type="component" value="Unassembled WGS sequence"/>
</dbReference>
<proteinExistence type="predicted"/>
<dbReference type="Gene3D" id="2.60.120.10">
    <property type="entry name" value="Jelly Rolls"/>
    <property type="match status" value="1"/>
</dbReference>